<dbReference type="SUPFAM" id="SSF51695">
    <property type="entry name" value="PLC-like phosphodiesterases"/>
    <property type="match status" value="2"/>
</dbReference>
<evidence type="ECO:0000313" key="11">
    <source>
        <dbReference type="RefSeq" id="XP_004491450.1"/>
    </source>
</evidence>
<evidence type="ECO:0000256" key="7">
    <source>
        <dbReference type="ARBA" id="ARBA00047512"/>
    </source>
</evidence>
<evidence type="ECO:0000256" key="5">
    <source>
        <dbReference type="ARBA" id="ARBA00022801"/>
    </source>
</evidence>
<accession>A0A1S2XM58</accession>
<name>A0A1S2XM58_CICAR</name>
<dbReference type="FunFam" id="3.20.20.190:FF:000013">
    <property type="entry name" value="Glycerophosphodiester phosphodiesterase GDPDL3"/>
    <property type="match status" value="1"/>
</dbReference>
<dbReference type="KEGG" id="cam:101493060"/>
<keyword evidence="5" id="KW-0378">Hydrolase</keyword>
<dbReference type="eggNOG" id="KOG2258">
    <property type="taxonomic scope" value="Eukaryota"/>
</dbReference>
<dbReference type="CDD" id="cd08604">
    <property type="entry name" value="GDPD_SHV3_repeat_2"/>
    <property type="match status" value="1"/>
</dbReference>
<dbReference type="PANTHER" id="PTHR43620:SF7">
    <property type="entry name" value="GLYCEROPHOSPHODIESTER PHOSPHODIESTERASE GDPD5-RELATED"/>
    <property type="match status" value="1"/>
</dbReference>
<dbReference type="PANTHER" id="PTHR43620">
    <property type="entry name" value="GLYCEROPHOSPHORYL DIESTER PHOSPHODIESTERASE"/>
    <property type="match status" value="1"/>
</dbReference>
<evidence type="ECO:0000256" key="6">
    <source>
        <dbReference type="ARBA" id="ARBA00023180"/>
    </source>
</evidence>
<dbReference type="Gene3D" id="3.20.20.190">
    <property type="entry name" value="Phosphatidylinositol (PI) phosphodiesterase"/>
    <property type="match status" value="2"/>
</dbReference>
<dbReference type="Proteomes" id="UP000087171">
    <property type="component" value="Chromosome Ca2"/>
</dbReference>
<evidence type="ECO:0000256" key="8">
    <source>
        <dbReference type="SAM" id="SignalP"/>
    </source>
</evidence>
<keyword evidence="3 8" id="KW-0732">Signal</keyword>
<evidence type="ECO:0000256" key="4">
    <source>
        <dbReference type="ARBA" id="ARBA00022798"/>
    </source>
</evidence>
<reference evidence="11" key="2">
    <citation type="submission" date="2025-08" db="UniProtKB">
        <authorList>
            <consortium name="RefSeq"/>
        </authorList>
    </citation>
    <scope>IDENTIFICATION</scope>
    <source>
        <tissue evidence="11">Etiolated seedlings</tissue>
    </source>
</reference>
<dbReference type="PaxDb" id="3827-XP_004491450.1"/>
<evidence type="ECO:0000313" key="10">
    <source>
        <dbReference type="Proteomes" id="UP000087171"/>
    </source>
</evidence>
<dbReference type="FunFam" id="3.20.20.190:FF:000011">
    <property type="entry name" value="Glycerophosphodiester phosphodiesterase GDPDL3"/>
    <property type="match status" value="1"/>
</dbReference>
<dbReference type="GO" id="GO:0008889">
    <property type="term" value="F:glycerophosphodiester phosphodiesterase activity"/>
    <property type="evidence" value="ECO:0007669"/>
    <property type="project" value="UniProtKB-EC"/>
</dbReference>
<dbReference type="EC" id="3.1.4.46" evidence="2"/>
<feature type="domain" description="GP-PDE" evidence="9">
    <location>
        <begin position="353"/>
        <end position="656"/>
    </location>
</feature>
<dbReference type="CDD" id="cd08603">
    <property type="entry name" value="GDPD_SHV3_repeat_1"/>
    <property type="match status" value="1"/>
</dbReference>
<keyword evidence="6" id="KW-0325">Glycoprotein</keyword>
<feature type="chain" id="PRO_5010320630" description="glycerophosphodiester phosphodiesterase" evidence="8">
    <location>
        <begin position="24"/>
        <end position="755"/>
    </location>
</feature>
<feature type="domain" description="GP-PDE" evidence="9">
    <location>
        <begin position="36"/>
        <end position="337"/>
    </location>
</feature>
<gene>
    <name evidence="11" type="primary">LOC101493060</name>
</gene>
<keyword evidence="10" id="KW-1185">Reference proteome</keyword>
<dbReference type="InterPro" id="IPR030395">
    <property type="entry name" value="GP_PDE_dom"/>
</dbReference>
<dbReference type="AlphaFoldDB" id="A0A1S2XM58"/>
<sequence>MWTPRALFSTLALLFHLLHSARSDRSPWNTLTGNPPLVVAHGGFSGVFPQSSEVAYNLAVMTSGPEVSIWCDVQLTKDEVGICLPNVILDNSTFISYIFPNKSTTYNVNNVPTNGYFSLDYTLKDLSNVPLKQVVYSRSPVFDGTYMILTVDDVVKSGAPQTPGLWLNIQHDAFYAQHKLSMKRFVLSVSRRVRVNYISSPEIGFLRSIKPRLNPKKTKFIFRFLDQNETDPSTNQTYGSLLKNLTFIKSFASGILVPKGYIWPVDDSLYLQPHTSLVSDAHKLGLEVFASGFANDASFSFNYSYDPLAEYLQFIDNGEFSVDGVLSDFPVTPSAAIGCFAHLGTNSTKRDKTLIISKCGASGDYPACTDLAYNKAILDGVDVLDCPVQMSKDGIPFCLSSADLGESTTAVKSSFSRYAMSIPEIKPGNGIFTFNLTWTDIKGLTPSIVNPFFAKYSLVRDPKYKNAGTFVTLSDFLLLTKNQTSLSGVLIIVENAAYLAEKQGLSVTDAVIDALSKAGYDKPGSQKVYIQSTNSSVLLKFKEKTSYELVYKIDETVGDVADAAVEDIKSFAGSVVVDKVSVFPRDVAFLTSSLTRTVPKLKASNLSVFVETFSNEFVSQAWDFFSDPIVEINSFIQEAGIDGVITDFPKTANRYSRNKCLNLGDKVPPYMQPVQAGSLYGIIPSESLPPALAPLPSLTNSEVVEPPLPPVTKIAPASSPADGTNSPHKNVQPKVTVCFLSNVAVFVLVASLVLL</sequence>
<comment type="similarity">
    <text evidence="1">Belongs to the glycerophosphoryl diester phosphodiesterase family.</text>
</comment>
<organism evidence="10 11">
    <name type="scientific">Cicer arietinum</name>
    <name type="common">Chickpea</name>
    <name type="synonym">Garbanzo</name>
    <dbReference type="NCBI Taxonomy" id="3827"/>
    <lineage>
        <taxon>Eukaryota</taxon>
        <taxon>Viridiplantae</taxon>
        <taxon>Streptophyta</taxon>
        <taxon>Embryophyta</taxon>
        <taxon>Tracheophyta</taxon>
        <taxon>Spermatophyta</taxon>
        <taxon>Magnoliopsida</taxon>
        <taxon>eudicotyledons</taxon>
        <taxon>Gunneridae</taxon>
        <taxon>Pentapetalae</taxon>
        <taxon>rosids</taxon>
        <taxon>fabids</taxon>
        <taxon>Fabales</taxon>
        <taxon>Fabaceae</taxon>
        <taxon>Papilionoideae</taxon>
        <taxon>50 kb inversion clade</taxon>
        <taxon>NPAAA clade</taxon>
        <taxon>Hologalegina</taxon>
        <taxon>IRL clade</taxon>
        <taxon>Cicereae</taxon>
        <taxon>Cicer</taxon>
    </lineage>
</organism>
<feature type="signal peptide" evidence="8">
    <location>
        <begin position="1"/>
        <end position="23"/>
    </location>
</feature>
<dbReference type="Pfam" id="PF03009">
    <property type="entry name" value="GDPD"/>
    <property type="match status" value="1"/>
</dbReference>
<protein>
    <recommendedName>
        <fullName evidence="2">glycerophosphodiester phosphodiesterase</fullName>
        <ecNumber evidence="2">3.1.4.46</ecNumber>
    </recommendedName>
</protein>
<evidence type="ECO:0000259" key="9">
    <source>
        <dbReference type="PROSITE" id="PS51704"/>
    </source>
</evidence>
<evidence type="ECO:0000256" key="1">
    <source>
        <dbReference type="ARBA" id="ARBA00007277"/>
    </source>
</evidence>
<dbReference type="OrthoDB" id="1058301at2759"/>
<keyword evidence="4" id="KW-0319">Glycerol metabolism</keyword>
<dbReference type="RefSeq" id="XP_004491450.1">
    <property type="nucleotide sequence ID" value="XM_004491393.3"/>
</dbReference>
<dbReference type="InterPro" id="IPR017946">
    <property type="entry name" value="PLC-like_Pdiesterase_TIM-brl"/>
</dbReference>
<dbReference type="GO" id="GO:0006629">
    <property type="term" value="P:lipid metabolic process"/>
    <property type="evidence" value="ECO:0007669"/>
    <property type="project" value="InterPro"/>
</dbReference>
<comment type="catalytic activity">
    <reaction evidence="7">
        <text>a sn-glycero-3-phosphodiester + H2O = an alcohol + sn-glycerol 3-phosphate + H(+)</text>
        <dbReference type="Rhea" id="RHEA:12969"/>
        <dbReference type="ChEBI" id="CHEBI:15377"/>
        <dbReference type="ChEBI" id="CHEBI:15378"/>
        <dbReference type="ChEBI" id="CHEBI:30879"/>
        <dbReference type="ChEBI" id="CHEBI:57597"/>
        <dbReference type="ChEBI" id="CHEBI:83408"/>
        <dbReference type="EC" id="3.1.4.46"/>
    </reaction>
</comment>
<dbReference type="STRING" id="3827.A0A1S2XM58"/>
<dbReference type="GeneID" id="101493060"/>
<dbReference type="PROSITE" id="PS51704">
    <property type="entry name" value="GP_PDE"/>
    <property type="match status" value="2"/>
</dbReference>
<proteinExistence type="inferred from homology"/>
<dbReference type="GO" id="GO:0006071">
    <property type="term" value="P:glycerol metabolic process"/>
    <property type="evidence" value="ECO:0007669"/>
    <property type="project" value="UniProtKB-KW"/>
</dbReference>
<reference evidence="10" key="1">
    <citation type="journal article" date="2013" name="Nat. Biotechnol.">
        <title>Draft genome sequence of chickpea (Cicer arietinum) provides a resource for trait improvement.</title>
        <authorList>
            <person name="Varshney R.K."/>
            <person name="Song C."/>
            <person name="Saxena R.K."/>
            <person name="Azam S."/>
            <person name="Yu S."/>
            <person name="Sharpe A.G."/>
            <person name="Cannon S."/>
            <person name="Baek J."/>
            <person name="Rosen B.D."/>
            <person name="Tar'an B."/>
            <person name="Millan T."/>
            <person name="Zhang X."/>
            <person name="Ramsay L.D."/>
            <person name="Iwata A."/>
            <person name="Wang Y."/>
            <person name="Nelson W."/>
            <person name="Farmer A.D."/>
            <person name="Gaur P.M."/>
            <person name="Soderlund C."/>
            <person name="Penmetsa R.V."/>
            <person name="Xu C."/>
            <person name="Bharti A.K."/>
            <person name="He W."/>
            <person name="Winter P."/>
            <person name="Zhao S."/>
            <person name="Hane J.K."/>
            <person name="Carrasquilla-Garcia N."/>
            <person name="Condie J.A."/>
            <person name="Upadhyaya H.D."/>
            <person name="Luo M.C."/>
            <person name="Thudi M."/>
            <person name="Gowda C.L."/>
            <person name="Singh N.P."/>
            <person name="Lichtenzveig J."/>
            <person name="Gali K.K."/>
            <person name="Rubio J."/>
            <person name="Nadarajan N."/>
            <person name="Dolezel J."/>
            <person name="Bansal K.C."/>
            <person name="Xu X."/>
            <person name="Edwards D."/>
            <person name="Zhang G."/>
            <person name="Kahl G."/>
            <person name="Gil J."/>
            <person name="Singh K.B."/>
            <person name="Datta S.K."/>
            <person name="Jackson S.A."/>
            <person name="Wang J."/>
            <person name="Cook D.R."/>
        </authorList>
    </citation>
    <scope>NUCLEOTIDE SEQUENCE [LARGE SCALE GENOMIC DNA]</scope>
    <source>
        <strain evidence="10">cv. CDC Frontier</strain>
    </source>
</reference>
<evidence type="ECO:0000256" key="3">
    <source>
        <dbReference type="ARBA" id="ARBA00022729"/>
    </source>
</evidence>
<evidence type="ECO:0000256" key="2">
    <source>
        <dbReference type="ARBA" id="ARBA00012247"/>
    </source>
</evidence>